<dbReference type="Pfam" id="PF11017">
    <property type="entry name" value="DUF2855"/>
    <property type="match status" value="1"/>
</dbReference>
<dbReference type="OrthoDB" id="8953110at2"/>
<accession>A7HS65</accession>
<organism evidence="1 2">
    <name type="scientific">Parvibaculum lavamentivorans (strain DS-1 / DSM 13023 / NCIMB 13966)</name>
    <dbReference type="NCBI Taxonomy" id="402881"/>
    <lineage>
        <taxon>Bacteria</taxon>
        <taxon>Pseudomonadati</taxon>
        <taxon>Pseudomonadota</taxon>
        <taxon>Alphaproteobacteria</taxon>
        <taxon>Hyphomicrobiales</taxon>
        <taxon>Parvibaculaceae</taxon>
        <taxon>Parvibaculum</taxon>
    </lineage>
</organism>
<reference evidence="1 2" key="1">
    <citation type="journal article" date="2011" name="Stand. Genomic Sci.">
        <title>Complete genome sequence of Parvibaculum lavamentivorans type strain (DS-1(T)).</title>
        <authorList>
            <person name="Schleheck D."/>
            <person name="Weiss M."/>
            <person name="Pitluck S."/>
            <person name="Bruce D."/>
            <person name="Land M.L."/>
            <person name="Han S."/>
            <person name="Saunders E."/>
            <person name="Tapia R."/>
            <person name="Detter C."/>
            <person name="Brettin T."/>
            <person name="Han J."/>
            <person name="Woyke T."/>
            <person name="Goodwin L."/>
            <person name="Pennacchio L."/>
            <person name="Nolan M."/>
            <person name="Cook A.M."/>
            <person name="Kjelleberg S."/>
            <person name="Thomas T."/>
        </authorList>
    </citation>
    <scope>NUCLEOTIDE SEQUENCE [LARGE SCALE GENOMIC DNA]</scope>
    <source>
        <strain evidence="2">DS-1 / DSM 13023 / NCIMB 13966</strain>
    </source>
</reference>
<dbReference type="eggNOG" id="COG2130">
    <property type="taxonomic scope" value="Bacteria"/>
</dbReference>
<dbReference type="RefSeq" id="WP_012110009.1">
    <property type="nucleotide sequence ID" value="NC_009719.1"/>
</dbReference>
<dbReference type="HOGENOM" id="CLU_037224_1_0_5"/>
<proteinExistence type="predicted"/>
<dbReference type="AlphaFoldDB" id="A7HS65"/>
<protein>
    <recommendedName>
        <fullName evidence="3">DUF2855 domain-containing protein</fullName>
    </recommendedName>
</protein>
<dbReference type="KEGG" id="pla:Plav_1127"/>
<keyword evidence="2" id="KW-1185">Reference proteome</keyword>
<evidence type="ECO:0008006" key="3">
    <source>
        <dbReference type="Google" id="ProtNLM"/>
    </source>
</evidence>
<dbReference type="EMBL" id="CP000774">
    <property type="protein sequence ID" value="ABS62748.1"/>
    <property type="molecule type" value="Genomic_DNA"/>
</dbReference>
<name>A7HS65_PARL1</name>
<dbReference type="STRING" id="402881.Plav_1127"/>
<sequence length="357" mass="39758">MNTQIREFIVNRNDLAQSKWVEREAEVEDGQILAEIEKFAFTANNITYAVAGDMLNYWSFFPAEGGWGKIPVWGFANVVQSKNKDVAVGERLYGYFPMATHLVMQPEKVTPGSFLDLYKSRRELHPVYNSYTRSNAQTVPHDDLQPILRPLYTTSFLIDDWLADNGFFGAKQALVLSASSKTGLGLAFGLHRRRPDAPKTIGITSRGNIGFVNGLGFYDRTIAYDDIASLDASMPTLVVDFAGNGEVLAAVHNHFGDKLVESTQVGLSHWDAGRPPSGLPGATPRFFFAPDQVRKRTNDWGKEGFDTKLDESWNAFAEHADKWLTVEHGKGEEAIAHIYAEMRAGRINPAEGHILTF</sequence>
<evidence type="ECO:0000313" key="1">
    <source>
        <dbReference type="EMBL" id="ABS62748.1"/>
    </source>
</evidence>
<dbReference type="InterPro" id="IPR021276">
    <property type="entry name" value="DUF2855"/>
</dbReference>
<gene>
    <name evidence="1" type="ordered locus">Plav_1127</name>
</gene>
<evidence type="ECO:0000313" key="2">
    <source>
        <dbReference type="Proteomes" id="UP000006377"/>
    </source>
</evidence>
<dbReference type="Proteomes" id="UP000006377">
    <property type="component" value="Chromosome"/>
</dbReference>